<dbReference type="PANTHER" id="PTHR43677">
    <property type="entry name" value="SHORT-CHAIN DEHYDROGENASE/REDUCTASE"/>
    <property type="match status" value="1"/>
</dbReference>
<dbReference type="InterPro" id="IPR036291">
    <property type="entry name" value="NAD(P)-bd_dom_sf"/>
</dbReference>
<dbReference type="Gene3D" id="3.40.50.720">
    <property type="entry name" value="NAD(P)-binding Rossmann-like Domain"/>
    <property type="match status" value="1"/>
</dbReference>
<dbReference type="InterPro" id="IPR013154">
    <property type="entry name" value="ADH-like_N"/>
</dbReference>
<dbReference type="CDD" id="cd05280">
    <property type="entry name" value="MDR_yhdh_yhfp"/>
    <property type="match status" value="1"/>
</dbReference>
<reference evidence="2 3" key="1">
    <citation type="submission" date="2017-07" db="EMBL/GenBank/DDBJ databases">
        <title>Annotated genome sequence of Bacterioplanes sanyensis isolated from Red Sea.</title>
        <authorList>
            <person name="Rehman Z.U."/>
        </authorList>
    </citation>
    <scope>NUCLEOTIDE SEQUENCE [LARGE SCALE GENOMIC DNA]</scope>
    <source>
        <strain evidence="2 3">NV9</strain>
    </source>
</reference>
<protein>
    <submittedName>
        <fullName evidence="2">Oxidoreductase</fullName>
    </submittedName>
</protein>
<sequence length="330" mass="34709">MGFRAFRVEQTEAGFAGQWQSVDRETLPEGEVEIEVLFSSVNYKDALSYSGNRGVTREYPHTPGIDAAGRVVNSQSDEFSAGDEVVVFGYDLGMNTDGGFAQRIRVPAQWVLHLPDGLSASNAMAWGTAGFTAALSVLKLERNGISPEQGPVVVTGATGGVGSIAVALLAHLGYSVVAVSGKEEQVPFLQHLGAGQVVGREEIMAAKGKAMARTQYQAAIDTVGGDMVAALVPQIRPEGAVTTCGMIAGTSFDVSVFPFILRGVSVLGVDSVEIPRALKQAVIDKVAGEWALPQLDALTSSIGRSELTATLEALLQGKGVGRYRLELGKE</sequence>
<evidence type="ECO:0000259" key="1">
    <source>
        <dbReference type="SMART" id="SM00829"/>
    </source>
</evidence>
<dbReference type="Proteomes" id="UP000202440">
    <property type="component" value="Chromosome"/>
</dbReference>
<feature type="domain" description="Enoyl reductase (ER)" evidence="1">
    <location>
        <begin position="17"/>
        <end position="325"/>
    </location>
</feature>
<name>A0A222FLT3_9GAMM</name>
<dbReference type="InterPro" id="IPR020843">
    <property type="entry name" value="ER"/>
</dbReference>
<dbReference type="SMART" id="SM00829">
    <property type="entry name" value="PKS_ER"/>
    <property type="match status" value="1"/>
</dbReference>
<dbReference type="NCBIfam" id="TIGR02823">
    <property type="entry name" value="oxido_YhdH"/>
    <property type="match status" value="1"/>
</dbReference>
<dbReference type="SUPFAM" id="SSF51735">
    <property type="entry name" value="NAD(P)-binding Rossmann-fold domains"/>
    <property type="match status" value="1"/>
</dbReference>
<dbReference type="RefSeq" id="WP_094060904.1">
    <property type="nucleotide sequence ID" value="NZ_CP022530.1"/>
</dbReference>
<evidence type="ECO:0000313" key="2">
    <source>
        <dbReference type="EMBL" id="ASP39729.1"/>
    </source>
</evidence>
<dbReference type="KEGG" id="bsan:CHH28_14070"/>
<accession>A0A222FLT3</accession>
<dbReference type="Pfam" id="PF00107">
    <property type="entry name" value="ADH_zinc_N"/>
    <property type="match status" value="1"/>
</dbReference>
<keyword evidence="3" id="KW-1185">Reference proteome</keyword>
<dbReference type="EMBL" id="CP022530">
    <property type="protein sequence ID" value="ASP39729.1"/>
    <property type="molecule type" value="Genomic_DNA"/>
</dbReference>
<dbReference type="PANTHER" id="PTHR43677:SF1">
    <property type="entry name" value="ACRYLYL-COA REDUCTASE ACUI-RELATED"/>
    <property type="match status" value="1"/>
</dbReference>
<dbReference type="SUPFAM" id="SSF50129">
    <property type="entry name" value="GroES-like"/>
    <property type="match status" value="1"/>
</dbReference>
<dbReference type="GO" id="GO:0043957">
    <property type="term" value="F:acryloyl-CoA reductase (NADPH) activity"/>
    <property type="evidence" value="ECO:0007669"/>
    <property type="project" value="TreeGrafter"/>
</dbReference>
<organism evidence="2 3">
    <name type="scientific">Bacterioplanes sanyensis</name>
    <dbReference type="NCBI Taxonomy" id="1249553"/>
    <lineage>
        <taxon>Bacteria</taxon>
        <taxon>Pseudomonadati</taxon>
        <taxon>Pseudomonadota</taxon>
        <taxon>Gammaproteobacteria</taxon>
        <taxon>Oceanospirillales</taxon>
        <taxon>Oceanospirillaceae</taxon>
        <taxon>Bacterioplanes</taxon>
    </lineage>
</organism>
<proteinExistence type="predicted"/>
<dbReference type="AlphaFoldDB" id="A0A222FLT3"/>
<dbReference type="Gene3D" id="3.90.180.10">
    <property type="entry name" value="Medium-chain alcohol dehydrogenases, catalytic domain"/>
    <property type="match status" value="1"/>
</dbReference>
<gene>
    <name evidence="2" type="ORF">CHH28_14070</name>
</gene>
<dbReference type="InterPro" id="IPR014188">
    <property type="entry name" value="Acrylyl-CoA_reductase_AcuI"/>
</dbReference>
<dbReference type="InterPro" id="IPR011032">
    <property type="entry name" value="GroES-like_sf"/>
</dbReference>
<dbReference type="Pfam" id="PF08240">
    <property type="entry name" value="ADH_N"/>
    <property type="match status" value="1"/>
</dbReference>
<dbReference type="InterPro" id="IPR013149">
    <property type="entry name" value="ADH-like_C"/>
</dbReference>
<evidence type="ECO:0000313" key="3">
    <source>
        <dbReference type="Proteomes" id="UP000202440"/>
    </source>
</evidence>
<dbReference type="InterPro" id="IPR051397">
    <property type="entry name" value="Zn-ADH-like_protein"/>
</dbReference>
<dbReference type="OrthoDB" id="9782155at2"/>